<evidence type="ECO:0000313" key="4">
    <source>
        <dbReference type="EMBL" id="JAC62229.1"/>
    </source>
</evidence>
<feature type="compositionally biased region" description="Polar residues" evidence="2">
    <location>
        <begin position="574"/>
        <end position="587"/>
    </location>
</feature>
<sequence>MSTKAQDIKHEKILRALSKQPENKRCINCETLGPGYVVTDLRIFVCTTCAGVHRNFGHRVKSISMATFSPNEVKAMQEGGNLVAEATYLARWTSRDQPKPTDRHESNISRWIRAVYEDKAFFSSMSEVSHEEQASHARHEHSHGSVSSHNSPGIAASAAPATSAAEPSLIDLGDDPPAPAAAAAPAAGGGGWSAFEEPAAAAVTADAGGWASFDTAPAAAPPSAAADGGWAAFEDAPQRSEPEPGGFSADGWADFSSPGKDAAAGAQQQSAPSGRKELPSDLFSAFPSFGGGPGFSAAAPGGYYGAGPAYGGPPPGHAPPFGVPHSGPAGMPPYGMPPGMPPYGARPPARDPAGGAFMPVYGNPAVPSYGGPQAPTGYGPPASAAAGGGFYGTNPMASGGLPNSSGAGNPFGGPMAAGPGGSTAPSGNPFALVSQEGPKGSSGGPDAFNDLLPTLGASLPPAGSKAAPPPSAAAFPQANLGGAPRPAASPSDPFSAFAGQAQAGSSLGSQAQPAGSWGASDPFGQQAQAGMAHAPAASGPPSDPFSSIPPAQASQGFGMASGFGAGAGMVGSHQPLSAPSNSGNPFA</sequence>
<feature type="compositionally biased region" description="Low complexity" evidence="2">
    <location>
        <begin position="524"/>
        <end position="546"/>
    </location>
</feature>
<feature type="region of interest" description="Disordered" evidence="2">
    <location>
        <begin position="401"/>
        <end position="587"/>
    </location>
</feature>
<dbReference type="InterPro" id="IPR001164">
    <property type="entry name" value="ArfGAP_dom"/>
</dbReference>
<evidence type="ECO:0000256" key="1">
    <source>
        <dbReference type="PROSITE-ProRule" id="PRU00288"/>
    </source>
</evidence>
<feature type="compositionally biased region" description="Low complexity" evidence="2">
    <location>
        <begin position="457"/>
        <end position="516"/>
    </location>
</feature>
<dbReference type="PANTHER" id="PTHR46085">
    <property type="entry name" value="ARFGAP/RECO-RELATED"/>
    <property type="match status" value="1"/>
</dbReference>
<evidence type="ECO:0000259" key="3">
    <source>
        <dbReference type="PROSITE" id="PS50115"/>
    </source>
</evidence>
<dbReference type="PANTHER" id="PTHR46085:SF3">
    <property type="entry name" value="ARF GTPASE ACTIVATING PROTEIN"/>
    <property type="match status" value="1"/>
</dbReference>
<evidence type="ECO:0000256" key="2">
    <source>
        <dbReference type="SAM" id="MobiDB-lite"/>
    </source>
</evidence>
<dbReference type="CDD" id="cd08838">
    <property type="entry name" value="ArfGap_AGFG"/>
    <property type="match status" value="1"/>
</dbReference>
<dbReference type="InterPro" id="IPR037278">
    <property type="entry name" value="ARFGAP/RecO"/>
</dbReference>
<dbReference type="InterPro" id="IPR044820">
    <property type="entry name" value="AGD14-like"/>
</dbReference>
<organism evidence="4">
    <name type="scientific">Tetraselmis sp. GSL018</name>
    <dbReference type="NCBI Taxonomy" id="582737"/>
    <lineage>
        <taxon>Eukaryota</taxon>
        <taxon>Viridiplantae</taxon>
        <taxon>Chlorophyta</taxon>
        <taxon>core chlorophytes</taxon>
        <taxon>Chlorodendrophyceae</taxon>
        <taxon>Chlorodendrales</taxon>
        <taxon>Chlorodendraceae</taxon>
        <taxon>Tetraselmis</taxon>
    </lineage>
</organism>
<name>A0A061QUV9_9CHLO</name>
<dbReference type="Gene3D" id="1.10.220.150">
    <property type="entry name" value="Arf GTPase activating protein"/>
    <property type="match status" value="1"/>
</dbReference>
<feature type="compositionally biased region" description="Basic and acidic residues" evidence="2">
    <location>
        <begin position="128"/>
        <end position="137"/>
    </location>
</feature>
<protein>
    <submittedName>
        <fullName evidence="4">Arf-GAP domain and FG repeats-containing protein 1</fullName>
    </submittedName>
</protein>
<feature type="compositionally biased region" description="Gly residues" evidence="2">
    <location>
        <begin position="559"/>
        <end position="569"/>
    </location>
</feature>
<accession>A0A061QUV9</accession>
<keyword evidence="1" id="KW-0479">Metal-binding</keyword>
<reference evidence="4" key="1">
    <citation type="submission" date="2014-05" db="EMBL/GenBank/DDBJ databases">
        <title>The transcriptome of the halophilic microalga Tetraselmis sp. GSL018 isolated from the Great Salt Lake, Utah.</title>
        <authorList>
            <person name="Jinkerson R.E."/>
            <person name="D'Adamo S."/>
            <person name="Posewitz M.C."/>
        </authorList>
    </citation>
    <scope>NUCLEOTIDE SEQUENCE</scope>
    <source>
        <strain evidence="4">GSL018</strain>
    </source>
</reference>
<dbReference type="EMBL" id="GBEZ01024794">
    <property type="protein sequence ID" value="JAC62229.1"/>
    <property type="molecule type" value="Transcribed_RNA"/>
</dbReference>
<feature type="region of interest" description="Disordered" evidence="2">
    <location>
        <begin position="235"/>
        <end position="285"/>
    </location>
</feature>
<dbReference type="Pfam" id="PF01412">
    <property type="entry name" value="ArfGap"/>
    <property type="match status" value="1"/>
</dbReference>
<gene>
    <name evidence="4" type="primary">AGFG1</name>
    <name evidence="4" type="ORF">TSPGSL018_23920</name>
</gene>
<dbReference type="PROSITE" id="PS50115">
    <property type="entry name" value="ARFGAP"/>
    <property type="match status" value="1"/>
</dbReference>
<dbReference type="InterPro" id="IPR038508">
    <property type="entry name" value="ArfGAP_dom_sf"/>
</dbReference>
<dbReference type="SMART" id="SM00105">
    <property type="entry name" value="ArfGap"/>
    <property type="match status" value="1"/>
</dbReference>
<feature type="compositionally biased region" description="Low complexity" evidence="2">
    <location>
        <begin position="406"/>
        <end position="429"/>
    </location>
</feature>
<keyword evidence="1" id="KW-0862">Zinc</keyword>
<feature type="domain" description="Arf-GAP" evidence="3">
    <location>
        <begin position="11"/>
        <end position="132"/>
    </location>
</feature>
<dbReference type="GO" id="GO:0008270">
    <property type="term" value="F:zinc ion binding"/>
    <property type="evidence" value="ECO:0007669"/>
    <property type="project" value="UniProtKB-KW"/>
</dbReference>
<dbReference type="GO" id="GO:0005096">
    <property type="term" value="F:GTPase activator activity"/>
    <property type="evidence" value="ECO:0007669"/>
    <property type="project" value="InterPro"/>
</dbReference>
<keyword evidence="1" id="KW-0863">Zinc-finger</keyword>
<feature type="compositionally biased region" description="Low complexity" evidence="2">
    <location>
        <begin position="151"/>
        <end position="168"/>
    </location>
</feature>
<dbReference type="SUPFAM" id="SSF57863">
    <property type="entry name" value="ArfGap/RecO-like zinc finger"/>
    <property type="match status" value="1"/>
</dbReference>
<dbReference type="PRINTS" id="PR00405">
    <property type="entry name" value="REVINTRACTNG"/>
</dbReference>
<dbReference type="AlphaFoldDB" id="A0A061QUV9"/>
<proteinExistence type="predicted"/>
<feature type="region of interest" description="Disordered" evidence="2">
    <location>
        <begin position="127"/>
        <end position="191"/>
    </location>
</feature>
<feature type="compositionally biased region" description="Low complexity" evidence="2">
    <location>
        <begin position="262"/>
        <end position="273"/>
    </location>
</feature>